<dbReference type="EMBL" id="SRLO01000583">
    <property type="protein sequence ID" value="TNN51405.1"/>
    <property type="molecule type" value="Genomic_DNA"/>
</dbReference>
<reference evidence="2 3" key="1">
    <citation type="submission" date="2019-03" db="EMBL/GenBank/DDBJ databases">
        <title>First draft genome of Liparis tanakae, snailfish: a comprehensive survey of snailfish specific genes.</title>
        <authorList>
            <person name="Kim W."/>
            <person name="Song I."/>
            <person name="Jeong J.-H."/>
            <person name="Kim D."/>
            <person name="Kim S."/>
            <person name="Ryu S."/>
            <person name="Song J.Y."/>
            <person name="Lee S.K."/>
        </authorList>
    </citation>
    <scope>NUCLEOTIDE SEQUENCE [LARGE SCALE GENOMIC DNA]</scope>
    <source>
        <tissue evidence="2">Muscle</tissue>
    </source>
</reference>
<evidence type="ECO:0000313" key="3">
    <source>
        <dbReference type="Proteomes" id="UP000314294"/>
    </source>
</evidence>
<keyword evidence="3" id="KW-1185">Reference proteome</keyword>
<protein>
    <submittedName>
        <fullName evidence="2">Uncharacterized protein</fullName>
    </submittedName>
</protein>
<sequence>MTDVPAVSVAPCDAKLRTEGGEVDRQRGGEEDVTPSDSVAGTQHVFGHGASVHGAHSPQLLSSDPSWQSLIPSQETVLLGQVSSFGRDGFSFLSSPSLCLLAEALAFGKLVP</sequence>
<gene>
    <name evidence="2" type="ORF">EYF80_038378</name>
</gene>
<comment type="caution">
    <text evidence="2">The sequence shown here is derived from an EMBL/GenBank/DDBJ whole genome shotgun (WGS) entry which is preliminary data.</text>
</comment>
<accession>A0A4Z2GE36</accession>
<feature type="compositionally biased region" description="Basic and acidic residues" evidence="1">
    <location>
        <begin position="14"/>
        <end position="30"/>
    </location>
</feature>
<dbReference type="Proteomes" id="UP000314294">
    <property type="component" value="Unassembled WGS sequence"/>
</dbReference>
<feature type="region of interest" description="Disordered" evidence="1">
    <location>
        <begin position="1"/>
        <end position="60"/>
    </location>
</feature>
<proteinExistence type="predicted"/>
<evidence type="ECO:0000256" key="1">
    <source>
        <dbReference type="SAM" id="MobiDB-lite"/>
    </source>
</evidence>
<name>A0A4Z2GE36_9TELE</name>
<evidence type="ECO:0000313" key="2">
    <source>
        <dbReference type="EMBL" id="TNN51405.1"/>
    </source>
</evidence>
<dbReference type="AlphaFoldDB" id="A0A4Z2GE36"/>
<organism evidence="2 3">
    <name type="scientific">Liparis tanakae</name>
    <name type="common">Tanaka's snailfish</name>
    <dbReference type="NCBI Taxonomy" id="230148"/>
    <lineage>
        <taxon>Eukaryota</taxon>
        <taxon>Metazoa</taxon>
        <taxon>Chordata</taxon>
        <taxon>Craniata</taxon>
        <taxon>Vertebrata</taxon>
        <taxon>Euteleostomi</taxon>
        <taxon>Actinopterygii</taxon>
        <taxon>Neopterygii</taxon>
        <taxon>Teleostei</taxon>
        <taxon>Neoteleostei</taxon>
        <taxon>Acanthomorphata</taxon>
        <taxon>Eupercaria</taxon>
        <taxon>Perciformes</taxon>
        <taxon>Cottioidei</taxon>
        <taxon>Cottales</taxon>
        <taxon>Liparidae</taxon>
        <taxon>Liparis</taxon>
    </lineage>
</organism>